<sequence length="51" mass="5720">MAEITTLWRENFEVYGVRKMWRELGPPGRARGTVHGGPADAAARPDRRGAR</sequence>
<evidence type="ECO:0000313" key="2">
    <source>
        <dbReference type="EMBL" id="GGK77612.1"/>
    </source>
</evidence>
<evidence type="ECO:0000256" key="1">
    <source>
        <dbReference type="SAM" id="MobiDB-lite"/>
    </source>
</evidence>
<name>A0AA37BIV1_9ACTN</name>
<accession>A0AA37BIV1</accession>
<dbReference type="EMBL" id="BMQD01000012">
    <property type="protein sequence ID" value="GGK77612.1"/>
    <property type="molecule type" value="Genomic_DNA"/>
</dbReference>
<evidence type="ECO:0000313" key="3">
    <source>
        <dbReference type="Proteomes" id="UP000627984"/>
    </source>
</evidence>
<protein>
    <recommendedName>
        <fullName evidence="4">HTH-like domain-containing protein</fullName>
    </recommendedName>
</protein>
<evidence type="ECO:0008006" key="4">
    <source>
        <dbReference type="Google" id="ProtNLM"/>
    </source>
</evidence>
<dbReference type="AlphaFoldDB" id="A0AA37BIV1"/>
<organism evidence="2 3">
    <name type="scientific">Planomonospora parontospora</name>
    <dbReference type="NCBI Taxonomy" id="58119"/>
    <lineage>
        <taxon>Bacteria</taxon>
        <taxon>Bacillati</taxon>
        <taxon>Actinomycetota</taxon>
        <taxon>Actinomycetes</taxon>
        <taxon>Streptosporangiales</taxon>
        <taxon>Streptosporangiaceae</taxon>
        <taxon>Planomonospora</taxon>
    </lineage>
</organism>
<proteinExistence type="predicted"/>
<reference evidence="2" key="1">
    <citation type="journal article" date="2014" name="Int. J. Syst. Evol. Microbiol.">
        <title>Complete genome sequence of Corynebacterium casei LMG S-19264T (=DSM 44701T), isolated from a smear-ripened cheese.</title>
        <authorList>
            <consortium name="US DOE Joint Genome Institute (JGI-PGF)"/>
            <person name="Walter F."/>
            <person name="Albersmeier A."/>
            <person name="Kalinowski J."/>
            <person name="Ruckert C."/>
        </authorList>
    </citation>
    <scope>NUCLEOTIDE SEQUENCE</scope>
    <source>
        <strain evidence="2">JCM 3093</strain>
    </source>
</reference>
<reference evidence="2" key="2">
    <citation type="submission" date="2022-09" db="EMBL/GenBank/DDBJ databases">
        <authorList>
            <person name="Sun Q."/>
            <person name="Ohkuma M."/>
        </authorList>
    </citation>
    <scope>NUCLEOTIDE SEQUENCE</scope>
    <source>
        <strain evidence="2">JCM 3093</strain>
    </source>
</reference>
<comment type="caution">
    <text evidence="2">The sequence shown here is derived from an EMBL/GenBank/DDBJ whole genome shotgun (WGS) entry which is preliminary data.</text>
</comment>
<feature type="region of interest" description="Disordered" evidence="1">
    <location>
        <begin position="26"/>
        <end position="51"/>
    </location>
</feature>
<dbReference type="Proteomes" id="UP000627984">
    <property type="component" value="Unassembled WGS sequence"/>
</dbReference>
<gene>
    <name evidence="2" type="ORF">GCM10010126_41200</name>
</gene>